<feature type="transmembrane region" description="Helical" evidence="1">
    <location>
        <begin position="41"/>
        <end position="58"/>
    </location>
</feature>
<sequence>MDCTVATSRSLNKLAWALVFILTILYVLMTCFWEGLVAMNFVAAAFLALGLMNIRGYLAQTTILIPYASINLKKEKSDVYPLFALLVSALMVWVGIDYALYVFFKWSILDFE</sequence>
<protein>
    <submittedName>
        <fullName evidence="2">Uncharacterized protein</fullName>
    </submittedName>
</protein>
<organism evidence="2 3">
    <name type="scientific">Salinisphaera shabanensis E1L3A</name>
    <dbReference type="NCBI Taxonomy" id="1033802"/>
    <lineage>
        <taxon>Bacteria</taxon>
        <taxon>Pseudomonadati</taxon>
        <taxon>Pseudomonadota</taxon>
        <taxon>Gammaproteobacteria</taxon>
        <taxon>Salinisphaerales</taxon>
        <taxon>Salinisphaeraceae</taxon>
        <taxon>Salinisphaera</taxon>
    </lineage>
</organism>
<keyword evidence="1" id="KW-0472">Membrane</keyword>
<gene>
    <name evidence="2" type="ORF">SSPSH_001660</name>
</gene>
<accession>U2E683</accession>
<feature type="transmembrane region" description="Helical" evidence="1">
    <location>
        <begin position="14"/>
        <end position="35"/>
    </location>
</feature>
<dbReference type="Proteomes" id="UP000006242">
    <property type="component" value="Unassembled WGS sequence"/>
</dbReference>
<reference evidence="2 3" key="1">
    <citation type="journal article" date="2011" name="J. Bacteriol.">
        <title>Genome sequence of Salinisphaera shabanensis, a gammaproteobacterium from the harsh, variable environment of the brine-seawater interface of the Shaban Deep in the Red Sea.</title>
        <authorList>
            <person name="Antunes A."/>
            <person name="Alam I."/>
            <person name="Bajic V.B."/>
            <person name="Stingl U."/>
        </authorList>
    </citation>
    <scope>NUCLEOTIDE SEQUENCE [LARGE SCALE GENOMIC DNA]</scope>
    <source>
        <strain evidence="2 3">E1L3A</strain>
    </source>
</reference>
<dbReference type="STRING" id="1033802.SSPSH_001660"/>
<evidence type="ECO:0000313" key="2">
    <source>
        <dbReference type="EMBL" id="ERJ19286.1"/>
    </source>
</evidence>
<keyword evidence="3" id="KW-1185">Reference proteome</keyword>
<keyword evidence="1" id="KW-0812">Transmembrane</keyword>
<proteinExistence type="predicted"/>
<reference evidence="2 3" key="2">
    <citation type="journal article" date="2013" name="PLoS ONE">
        <title>INDIGO - INtegrated Data Warehouse of MIcrobial GenOmes with Examples from the Red Sea Extremophiles.</title>
        <authorList>
            <person name="Alam I."/>
            <person name="Antunes A."/>
            <person name="Kamau A.A."/>
            <person name="Ba Alawi W."/>
            <person name="Kalkatawi M."/>
            <person name="Stingl U."/>
            <person name="Bajic V.B."/>
        </authorList>
    </citation>
    <scope>NUCLEOTIDE SEQUENCE [LARGE SCALE GENOMIC DNA]</scope>
    <source>
        <strain evidence="2 3">E1L3A</strain>
    </source>
</reference>
<feature type="transmembrane region" description="Helical" evidence="1">
    <location>
        <begin position="79"/>
        <end position="104"/>
    </location>
</feature>
<evidence type="ECO:0000256" key="1">
    <source>
        <dbReference type="SAM" id="Phobius"/>
    </source>
</evidence>
<evidence type="ECO:0000313" key="3">
    <source>
        <dbReference type="Proteomes" id="UP000006242"/>
    </source>
</evidence>
<dbReference type="EMBL" id="AFNV02000010">
    <property type="protein sequence ID" value="ERJ19286.1"/>
    <property type="molecule type" value="Genomic_DNA"/>
</dbReference>
<name>U2E683_9GAMM</name>
<comment type="caution">
    <text evidence="2">The sequence shown here is derived from an EMBL/GenBank/DDBJ whole genome shotgun (WGS) entry which is preliminary data.</text>
</comment>
<dbReference type="AlphaFoldDB" id="U2E683"/>
<keyword evidence="1" id="KW-1133">Transmembrane helix</keyword>